<dbReference type="Proteomes" id="UP000663828">
    <property type="component" value="Unassembled WGS sequence"/>
</dbReference>
<dbReference type="InterPro" id="IPR036844">
    <property type="entry name" value="Hint_dom_sf"/>
</dbReference>
<dbReference type="AlphaFoldDB" id="A0A814Y8N9"/>
<sequence length="168" mass="19734">MFSLYSKQTCPFYTFTTVEGHQIRLTDAHFIVVDRNDTGILLGRTVPLASIQYSQLLGFYSPIRLSGYLTVNNFSTSVYSDVLYAPHDLIHQIAIPFRLYYHVARWLFGRHYHPYSMRSHGELHPLSAFIIGNYQSFKLSFNYYLHLLEIFSSFFIIRTTGRFFSNEY</sequence>
<dbReference type="SUPFAM" id="SSF51294">
    <property type="entry name" value="Hedgehog/intein (Hint) domain"/>
    <property type="match status" value="1"/>
</dbReference>
<dbReference type="EMBL" id="CAJNOR010001956">
    <property type="protein sequence ID" value="CAF1225898.1"/>
    <property type="molecule type" value="Genomic_DNA"/>
</dbReference>
<reference evidence="1" key="1">
    <citation type="submission" date="2021-02" db="EMBL/GenBank/DDBJ databases">
        <authorList>
            <person name="Nowell W R."/>
        </authorList>
    </citation>
    <scope>NUCLEOTIDE SEQUENCE</scope>
</reference>
<evidence type="ECO:0008006" key="3">
    <source>
        <dbReference type="Google" id="ProtNLM"/>
    </source>
</evidence>
<evidence type="ECO:0000313" key="1">
    <source>
        <dbReference type="EMBL" id="CAF1225898.1"/>
    </source>
</evidence>
<name>A0A814Y8N9_ADIRI</name>
<gene>
    <name evidence="1" type="ORF">XAT740_LOCUS24960</name>
</gene>
<keyword evidence="2" id="KW-1185">Reference proteome</keyword>
<evidence type="ECO:0000313" key="2">
    <source>
        <dbReference type="Proteomes" id="UP000663828"/>
    </source>
</evidence>
<protein>
    <recommendedName>
        <fullName evidence="3">Hint domain-containing protein</fullName>
    </recommendedName>
</protein>
<organism evidence="1 2">
    <name type="scientific">Adineta ricciae</name>
    <name type="common">Rotifer</name>
    <dbReference type="NCBI Taxonomy" id="249248"/>
    <lineage>
        <taxon>Eukaryota</taxon>
        <taxon>Metazoa</taxon>
        <taxon>Spiralia</taxon>
        <taxon>Gnathifera</taxon>
        <taxon>Rotifera</taxon>
        <taxon>Eurotatoria</taxon>
        <taxon>Bdelloidea</taxon>
        <taxon>Adinetida</taxon>
        <taxon>Adinetidae</taxon>
        <taxon>Adineta</taxon>
    </lineage>
</organism>
<accession>A0A814Y8N9</accession>
<proteinExistence type="predicted"/>
<comment type="caution">
    <text evidence="1">The sequence shown here is derived from an EMBL/GenBank/DDBJ whole genome shotgun (WGS) entry which is preliminary data.</text>
</comment>